<dbReference type="AlphaFoldDB" id="A0A9D4JKU0"/>
<proteinExistence type="predicted"/>
<comment type="caution">
    <text evidence="1">The sequence shown here is derived from an EMBL/GenBank/DDBJ whole genome shotgun (WGS) entry which is preliminary data.</text>
</comment>
<keyword evidence="2" id="KW-1185">Reference proteome</keyword>
<sequence>MIRKELFVPEYRDRLSEFHFKTSFLYAVENTRPGVWREDNLITCVKYILVTLR</sequence>
<dbReference type="EMBL" id="JAIWYP010000006">
    <property type="protein sequence ID" value="KAH3812508.1"/>
    <property type="molecule type" value="Genomic_DNA"/>
</dbReference>
<organism evidence="1 2">
    <name type="scientific">Dreissena polymorpha</name>
    <name type="common">Zebra mussel</name>
    <name type="synonym">Mytilus polymorpha</name>
    <dbReference type="NCBI Taxonomy" id="45954"/>
    <lineage>
        <taxon>Eukaryota</taxon>
        <taxon>Metazoa</taxon>
        <taxon>Spiralia</taxon>
        <taxon>Lophotrochozoa</taxon>
        <taxon>Mollusca</taxon>
        <taxon>Bivalvia</taxon>
        <taxon>Autobranchia</taxon>
        <taxon>Heteroconchia</taxon>
        <taxon>Euheterodonta</taxon>
        <taxon>Imparidentia</taxon>
        <taxon>Neoheterodontei</taxon>
        <taxon>Myida</taxon>
        <taxon>Dreissenoidea</taxon>
        <taxon>Dreissenidae</taxon>
        <taxon>Dreissena</taxon>
    </lineage>
</organism>
<reference evidence="1" key="2">
    <citation type="submission" date="2020-11" db="EMBL/GenBank/DDBJ databases">
        <authorList>
            <person name="McCartney M.A."/>
            <person name="Auch B."/>
            <person name="Kono T."/>
            <person name="Mallez S."/>
            <person name="Becker A."/>
            <person name="Gohl D.M."/>
            <person name="Silverstein K.A.T."/>
            <person name="Koren S."/>
            <person name="Bechman K.B."/>
            <person name="Herman A."/>
            <person name="Abrahante J.E."/>
            <person name="Garbe J."/>
        </authorList>
    </citation>
    <scope>NUCLEOTIDE SEQUENCE</scope>
    <source>
        <strain evidence="1">Duluth1</strain>
        <tissue evidence="1">Whole animal</tissue>
    </source>
</reference>
<dbReference type="Proteomes" id="UP000828390">
    <property type="component" value="Unassembled WGS sequence"/>
</dbReference>
<name>A0A9D4JKU0_DREPO</name>
<dbReference type="Gene3D" id="1.10.1410.40">
    <property type="match status" value="1"/>
</dbReference>
<gene>
    <name evidence="1" type="ORF">DPMN_140943</name>
</gene>
<accession>A0A9D4JKU0</accession>
<evidence type="ECO:0000313" key="1">
    <source>
        <dbReference type="EMBL" id="KAH3812508.1"/>
    </source>
</evidence>
<reference evidence="1" key="1">
    <citation type="journal article" date="2019" name="bioRxiv">
        <title>The Genome of the Zebra Mussel, Dreissena polymorpha: A Resource for Invasive Species Research.</title>
        <authorList>
            <person name="McCartney M.A."/>
            <person name="Auch B."/>
            <person name="Kono T."/>
            <person name="Mallez S."/>
            <person name="Zhang Y."/>
            <person name="Obille A."/>
            <person name="Becker A."/>
            <person name="Abrahante J.E."/>
            <person name="Garbe J."/>
            <person name="Badalamenti J.P."/>
            <person name="Herman A."/>
            <person name="Mangelson H."/>
            <person name="Liachko I."/>
            <person name="Sullivan S."/>
            <person name="Sone E.D."/>
            <person name="Koren S."/>
            <person name="Silverstein K.A.T."/>
            <person name="Beckman K.B."/>
            <person name="Gohl D.M."/>
        </authorList>
    </citation>
    <scope>NUCLEOTIDE SEQUENCE</scope>
    <source>
        <strain evidence="1">Duluth1</strain>
        <tissue evidence="1">Whole animal</tissue>
    </source>
</reference>
<evidence type="ECO:0000313" key="2">
    <source>
        <dbReference type="Proteomes" id="UP000828390"/>
    </source>
</evidence>
<feature type="non-terminal residue" evidence="1">
    <location>
        <position position="53"/>
    </location>
</feature>
<protein>
    <submittedName>
        <fullName evidence="1">Uncharacterized protein</fullName>
    </submittedName>
</protein>